<accession>A0A2G8KFN9</accession>
<feature type="region of interest" description="Disordered" evidence="1">
    <location>
        <begin position="54"/>
        <end position="74"/>
    </location>
</feature>
<comment type="caution">
    <text evidence="2">The sequence shown here is derived from an EMBL/GenBank/DDBJ whole genome shotgun (WGS) entry which is preliminary data.</text>
</comment>
<dbReference type="Proteomes" id="UP000230750">
    <property type="component" value="Unassembled WGS sequence"/>
</dbReference>
<sequence length="259" mass="29179">MPLTLKWQLKSMGHERAMGQNYADDDSVSFKRLRRHIVVESSLRPTFLERVPPSRRTSSSRWHEQQVATRESTSRHLAQVREMRHRAISNLVEPENGFKIKCRLPSGDILQRKFTKEDPVSQILHPTPYLDIGLEESCLVNVSWVEPEEPTTAGNPQEDGPSQVAGPSGTSLTNQIITSGTPGVLFPVINQTHDSDDDLEVTLPVMEDDLITAIGEDLQDENLQHITVFTQEGVLRSRSSSLSSLPDAHFSEEYEEQEK</sequence>
<name>A0A2G8KFN9_STIJA</name>
<proteinExistence type="predicted"/>
<keyword evidence="3" id="KW-1185">Reference proteome</keyword>
<protein>
    <submittedName>
        <fullName evidence="2">Uncharacterized protein</fullName>
    </submittedName>
</protein>
<evidence type="ECO:0000313" key="2">
    <source>
        <dbReference type="EMBL" id="PIK46821.1"/>
    </source>
</evidence>
<feature type="compositionally biased region" description="Polar residues" evidence="1">
    <location>
        <begin position="168"/>
        <end position="177"/>
    </location>
</feature>
<feature type="region of interest" description="Disordered" evidence="1">
    <location>
        <begin position="237"/>
        <end position="259"/>
    </location>
</feature>
<dbReference type="EMBL" id="MRZV01000619">
    <property type="protein sequence ID" value="PIK46821.1"/>
    <property type="molecule type" value="Genomic_DNA"/>
</dbReference>
<gene>
    <name evidence="2" type="ORF">BSL78_16320</name>
</gene>
<feature type="region of interest" description="Disordered" evidence="1">
    <location>
        <begin position="148"/>
        <end position="177"/>
    </location>
</feature>
<evidence type="ECO:0000256" key="1">
    <source>
        <dbReference type="SAM" id="MobiDB-lite"/>
    </source>
</evidence>
<reference evidence="2 3" key="1">
    <citation type="journal article" date="2017" name="PLoS Biol.">
        <title>The sea cucumber genome provides insights into morphological evolution and visceral regeneration.</title>
        <authorList>
            <person name="Zhang X."/>
            <person name="Sun L."/>
            <person name="Yuan J."/>
            <person name="Sun Y."/>
            <person name="Gao Y."/>
            <person name="Zhang L."/>
            <person name="Li S."/>
            <person name="Dai H."/>
            <person name="Hamel J.F."/>
            <person name="Liu C."/>
            <person name="Yu Y."/>
            <person name="Liu S."/>
            <person name="Lin W."/>
            <person name="Guo K."/>
            <person name="Jin S."/>
            <person name="Xu P."/>
            <person name="Storey K.B."/>
            <person name="Huan P."/>
            <person name="Zhang T."/>
            <person name="Zhou Y."/>
            <person name="Zhang J."/>
            <person name="Lin C."/>
            <person name="Li X."/>
            <person name="Xing L."/>
            <person name="Huo D."/>
            <person name="Sun M."/>
            <person name="Wang L."/>
            <person name="Mercier A."/>
            <person name="Li F."/>
            <person name="Yang H."/>
            <person name="Xiang J."/>
        </authorList>
    </citation>
    <scope>NUCLEOTIDE SEQUENCE [LARGE SCALE GENOMIC DNA]</scope>
    <source>
        <strain evidence="2">Shaxun</strain>
        <tissue evidence="2">Muscle</tissue>
    </source>
</reference>
<evidence type="ECO:0000313" key="3">
    <source>
        <dbReference type="Proteomes" id="UP000230750"/>
    </source>
</evidence>
<dbReference type="AlphaFoldDB" id="A0A2G8KFN9"/>
<organism evidence="2 3">
    <name type="scientific">Stichopus japonicus</name>
    <name type="common">Sea cucumber</name>
    <dbReference type="NCBI Taxonomy" id="307972"/>
    <lineage>
        <taxon>Eukaryota</taxon>
        <taxon>Metazoa</taxon>
        <taxon>Echinodermata</taxon>
        <taxon>Eleutherozoa</taxon>
        <taxon>Echinozoa</taxon>
        <taxon>Holothuroidea</taxon>
        <taxon>Aspidochirotacea</taxon>
        <taxon>Aspidochirotida</taxon>
        <taxon>Stichopodidae</taxon>
        <taxon>Apostichopus</taxon>
    </lineage>
</organism>